<dbReference type="Pfam" id="PF09747">
    <property type="entry name" value="CCD97-like_C"/>
    <property type="match status" value="1"/>
</dbReference>
<sequence>MTDFLISDLLVVDPSPTTPTPPIPPQDLSPILRYLSLPPSYSLPTDPIQFLTQSLPILPYSLLKPIAALTTPRQRSVIPLIKSRRLAYISLSPLPKDLTAKRGRLRWPLLWERMGGDPLDLVEDEESDGEEDWVAERFLPGEEGRQHVKKLGGFLRGLDLERGAEKVREARRRERVLDMKGQEFEEGEDVVEPGMRKREMDREERGREEWKKEEIERRFEKRLSVLFLDGYDTIDYDPIDLSEPLEGDILLYQDEQENYFDDESPSGTPHGSTYDDEELKTPRDSIHQDGELDNSPQRPIYPRYKDETFFKTGIVGGREEKEMGSQNGQGEYDY</sequence>
<dbReference type="InterPro" id="IPR040233">
    <property type="entry name" value="CCD97-like_C"/>
</dbReference>
<organism evidence="3 4">
    <name type="scientific">Tremella mesenterica</name>
    <name type="common">Jelly fungus</name>
    <dbReference type="NCBI Taxonomy" id="5217"/>
    <lineage>
        <taxon>Eukaryota</taxon>
        <taxon>Fungi</taxon>
        <taxon>Dikarya</taxon>
        <taxon>Basidiomycota</taxon>
        <taxon>Agaricomycotina</taxon>
        <taxon>Tremellomycetes</taxon>
        <taxon>Tremellales</taxon>
        <taxon>Tremellaceae</taxon>
        <taxon>Tremella</taxon>
    </lineage>
</organism>
<dbReference type="EMBL" id="SDIL01000037">
    <property type="protein sequence ID" value="RXK39064.1"/>
    <property type="molecule type" value="Genomic_DNA"/>
</dbReference>
<dbReference type="InterPro" id="IPR018613">
    <property type="entry name" value="Ccdc97-like"/>
</dbReference>
<name>A0A4Q1BML4_TREME</name>
<proteinExistence type="predicted"/>
<evidence type="ECO:0000313" key="4">
    <source>
        <dbReference type="Proteomes" id="UP000289152"/>
    </source>
</evidence>
<dbReference type="OrthoDB" id="3345311at2759"/>
<dbReference type="AlphaFoldDB" id="A0A4Q1BML4"/>
<keyword evidence="4" id="KW-1185">Reference proteome</keyword>
<protein>
    <recommendedName>
        <fullName evidence="2">CCD97-like C-terminal domain-containing protein</fullName>
    </recommendedName>
</protein>
<feature type="compositionally biased region" description="Polar residues" evidence="1">
    <location>
        <begin position="324"/>
        <end position="334"/>
    </location>
</feature>
<gene>
    <name evidence="3" type="ORF">M231_03688</name>
</gene>
<evidence type="ECO:0000259" key="2">
    <source>
        <dbReference type="Pfam" id="PF09747"/>
    </source>
</evidence>
<feature type="compositionally biased region" description="Acidic residues" evidence="1">
    <location>
        <begin position="254"/>
        <end position="264"/>
    </location>
</feature>
<dbReference type="InParanoid" id="A0A4Q1BML4"/>
<reference evidence="3 4" key="1">
    <citation type="submission" date="2016-06" db="EMBL/GenBank/DDBJ databases">
        <title>Evolution of pathogenesis and genome organization in the Tremellales.</title>
        <authorList>
            <person name="Cuomo C."/>
            <person name="Litvintseva A."/>
            <person name="Heitman J."/>
            <person name="Chen Y."/>
            <person name="Sun S."/>
            <person name="Springer D."/>
            <person name="Dromer F."/>
            <person name="Young S."/>
            <person name="Zeng Q."/>
            <person name="Chapman S."/>
            <person name="Gujja S."/>
            <person name="Saif S."/>
            <person name="Birren B."/>
        </authorList>
    </citation>
    <scope>NUCLEOTIDE SEQUENCE [LARGE SCALE GENOMIC DNA]</scope>
    <source>
        <strain evidence="3 4">ATCC 28783</strain>
    </source>
</reference>
<dbReference type="Proteomes" id="UP000289152">
    <property type="component" value="Unassembled WGS sequence"/>
</dbReference>
<accession>A0A4Q1BML4</accession>
<feature type="domain" description="CCD97-like C-terminal" evidence="2">
    <location>
        <begin position="99"/>
        <end position="263"/>
    </location>
</feature>
<feature type="region of interest" description="Disordered" evidence="1">
    <location>
        <begin position="252"/>
        <end position="334"/>
    </location>
</feature>
<dbReference type="VEuPathDB" id="FungiDB:TREMEDRAFT_35701"/>
<dbReference type="PANTHER" id="PTHR31840:SF1">
    <property type="entry name" value="COILED-COIL DOMAIN-CONTAINING PROTEIN 97"/>
    <property type="match status" value="1"/>
</dbReference>
<evidence type="ECO:0000256" key="1">
    <source>
        <dbReference type="SAM" id="MobiDB-lite"/>
    </source>
</evidence>
<evidence type="ECO:0000313" key="3">
    <source>
        <dbReference type="EMBL" id="RXK39064.1"/>
    </source>
</evidence>
<dbReference type="STRING" id="5217.A0A4Q1BML4"/>
<dbReference type="PANTHER" id="PTHR31840">
    <property type="entry name" value="COILED-COIL DOMAIN-CONTAINING PROTEIN 97"/>
    <property type="match status" value="1"/>
</dbReference>
<comment type="caution">
    <text evidence="3">The sequence shown here is derived from an EMBL/GenBank/DDBJ whole genome shotgun (WGS) entry which is preliminary data.</text>
</comment>
<feature type="compositionally biased region" description="Basic and acidic residues" evidence="1">
    <location>
        <begin position="279"/>
        <end position="290"/>
    </location>
</feature>